<comment type="function">
    <text evidence="9">Part of the twin-arginine translocation (Tat) system that transports large folded proteins containing a characteristic twin-arginine motif in their signal peptide across membranes. Together with TatC, TatB is part of a receptor directly interacting with Tat signal peptides. TatB may form an oligomeric binding site that transiently accommodates folded Tat precursor proteins before their translocation.</text>
</comment>
<dbReference type="InterPro" id="IPR003369">
    <property type="entry name" value="TatA/B/E"/>
</dbReference>
<dbReference type="HAMAP" id="MF_00237">
    <property type="entry name" value="TatB"/>
    <property type="match status" value="1"/>
</dbReference>
<name>A0ABY5T104_9SPHN</name>
<feature type="region of interest" description="Disordered" evidence="10">
    <location>
        <begin position="71"/>
        <end position="142"/>
    </location>
</feature>
<evidence type="ECO:0000256" key="3">
    <source>
        <dbReference type="ARBA" id="ARBA00022475"/>
    </source>
</evidence>
<evidence type="ECO:0000256" key="9">
    <source>
        <dbReference type="HAMAP-Rule" id="MF_00237"/>
    </source>
</evidence>
<keyword evidence="6 9" id="KW-1133">Transmembrane helix</keyword>
<comment type="similarity">
    <text evidence="9">Belongs to the TatB family.</text>
</comment>
<evidence type="ECO:0000256" key="10">
    <source>
        <dbReference type="SAM" id="MobiDB-lite"/>
    </source>
</evidence>
<gene>
    <name evidence="9 12" type="primary">tatB</name>
    <name evidence="12" type="ORF">L1F33_05755</name>
</gene>
<protein>
    <recommendedName>
        <fullName evidence="9">Sec-independent protein translocase protein TatB</fullName>
    </recommendedName>
</protein>
<evidence type="ECO:0000256" key="11">
    <source>
        <dbReference type="SAM" id="Phobius"/>
    </source>
</evidence>
<dbReference type="NCBIfam" id="TIGR01410">
    <property type="entry name" value="tatB"/>
    <property type="match status" value="1"/>
</dbReference>
<evidence type="ECO:0000256" key="1">
    <source>
        <dbReference type="ARBA" id="ARBA00004167"/>
    </source>
</evidence>
<keyword evidence="13" id="KW-1185">Reference proteome</keyword>
<dbReference type="PANTHER" id="PTHR33162:SF1">
    <property type="entry name" value="SEC-INDEPENDENT PROTEIN TRANSLOCASE PROTEIN TATA, CHLOROPLASTIC"/>
    <property type="match status" value="1"/>
</dbReference>
<keyword evidence="3 9" id="KW-1003">Cell membrane</keyword>
<sequence>MFDIGAMELLIIVVVAILVIGPKDMPKAMRTAGRWIGKMRRMSNHFRAGIDNMIREAELEDAENEWRERNARIMAQHPDAASRVREPENLLTGHEMEPLSGPPSQADPASAESAIARAAEARTSEEPELPLDPSTKPRENES</sequence>
<dbReference type="PRINTS" id="PR01506">
    <property type="entry name" value="TATBPROTEIN"/>
</dbReference>
<accession>A0ABY5T104</accession>
<evidence type="ECO:0000256" key="8">
    <source>
        <dbReference type="ARBA" id="ARBA00023136"/>
    </source>
</evidence>
<proteinExistence type="inferred from homology"/>
<evidence type="ECO:0000256" key="5">
    <source>
        <dbReference type="ARBA" id="ARBA00022927"/>
    </source>
</evidence>
<comment type="subcellular location">
    <subcellularLocation>
        <location evidence="9">Cell membrane</location>
        <topology evidence="9">Single-pass membrane protein</topology>
    </subcellularLocation>
    <subcellularLocation>
        <location evidence="1">Membrane</location>
        <topology evidence="1">Single-pass membrane protein</topology>
    </subcellularLocation>
</comment>
<dbReference type="RefSeq" id="WP_265560750.1">
    <property type="nucleotide sequence ID" value="NZ_CP092471.1"/>
</dbReference>
<dbReference type="Proteomes" id="UP001065265">
    <property type="component" value="Chromosome"/>
</dbReference>
<keyword evidence="7 9" id="KW-0811">Translocation</keyword>
<dbReference type="EMBL" id="CP092471">
    <property type="protein sequence ID" value="UVI40447.1"/>
    <property type="molecule type" value="Genomic_DNA"/>
</dbReference>
<feature type="compositionally biased region" description="Low complexity" evidence="10">
    <location>
        <begin position="106"/>
        <end position="118"/>
    </location>
</feature>
<dbReference type="Pfam" id="PF02416">
    <property type="entry name" value="TatA_B_E"/>
    <property type="match status" value="1"/>
</dbReference>
<dbReference type="PANTHER" id="PTHR33162">
    <property type="entry name" value="SEC-INDEPENDENT PROTEIN TRANSLOCASE PROTEIN TATA, CHLOROPLASTIC"/>
    <property type="match status" value="1"/>
</dbReference>
<dbReference type="Gene3D" id="1.20.5.3310">
    <property type="match status" value="1"/>
</dbReference>
<evidence type="ECO:0000256" key="4">
    <source>
        <dbReference type="ARBA" id="ARBA00022692"/>
    </source>
</evidence>
<evidence type="ECO:0000313" key="13">
    <source>
        <dbReference type="Proteomes" id="UP001065265"/>
    </source>
</evidence>
<evidence type="ECO:0000313" key="12">
    <source>
        <dbReference type="EMBL" id="UVI40447.1"/>
    </source>
</evidence>
<evidence type="ECO:0000256" key="2">
    <source>
        <dbReference type="ARBA" id="ARBA00022448"/>
    </source>
</evidence>
<keyword evidence="2 9" id="KW-0813">Transport</keyword>
<keyword evidence="8 9" id="KW-0472">Membrane</keyword>
<keyword evidence="5 9" id="KW-0653">Protein transport</keyword>
<reference evidence="12" key="1">
    <citation type="submission" date="2022-02" db="EMBL/GenBank/DDBJ databases">
        <title>Qipengyuania spongiae sp. nov., isolated from marine sponge.</title>
        <authorList>
            <person name="Li Z."/>
            <person name="Zhang M."/>
        </authorList>
    </citation>
    <scope>NUCLEOTIDE SEQUENCE</scope>
    <source>
        <strain evidence="12">PHS-Z21</strain>
    </source>
</reference>
<evidence type="ECO:0000256" key="7">
    <source>
        <dbReference type="ARBA" id="ARBA00023010"/>
    </source>
</evidence>
<organism evidence="12 13">
    <name type="scientific">Qipengyuania spongiae</name>
    <dbReference type="NCBI Taxonomy" id="2909673"/>
    <lineage>
        <taxon>Bacteria</taxon>
        <taxon>Pseudomonadati</taxon>
        <taxon>Pseudomonadota</taxon>
        <taxon>Alphaproteobacteria</taxon>
        <taxon>Sphingomonadales</taxon>
        <taxon>Erythrobacteraceae</taxon>
        <taxon>Qipengyuania</taxon>
    </lineage>
</organism>
<comment type="subunit">
    <text evidence="9">The Tat system comprises two distinct complexes: a TatABC complex, containing multiple copies of TatA, TatB and TatC subunits, and a separate TatA complex, containing only TatA subunits. Substrates initially bind to the TatABC complex, which probably triggers association of the separate TatA complex to form the active translocon.</text>
</comment>
<evidence type="ECO:0000256" key="6">
    <source>
        <dbReference type="ARBA" id="ARBA00022989"/>
    </source>
</evidence>
<feature type="transmembrane region" description="Helical" evidence="11">
    <location>
        <begin position="6"/>
        <end position="22"/>
    </location>
</feature>
<dbReference type="InterPro" id="IPR018448">
    <property type="entry name" value="TatB"/>
</dbReference>
<keyword evidence="4 9" id="KW-0812">Transmembrane</keyword>